<dbReference type="PROSITE" id="PS51365">
    <property type="entry name" value="RENAL_DIPEPTIDASE_2"/>
    <property type="match status" value="1"/>
</dbReference>
<sequence length="394" mass="41724">MTDHLAAARALLRRHPLVDGHNDLPWALRTRFGADLDRVDLAGPVPATHTDLPRLRRGGVGGQFWSVYVPGTLQGDAAVAATLEQVDLVHRMIRRHPDDLELALGADDVLAAFSRGRIASLLGAEGGHSIASSLGVLRVLHRLGVRYLTLTHNVNVPWADAATDVPATGGLSPFGREVVREVNRLGMLVDLSHVAATTAGDALDVAEAPVVFSHSGARAVCDSPRNVPDDLLRRLAANGGVCMVTFVPDFVSPRCRAWALGLRAEVERRGLDPRDAGARATVGAEYAAGHPRPRASLAEVADHVEHVRTVAGIDHVGLGGDYDGADDVPDGLDDVACYPALVAELLGRGWSQDDCVRLVGGNVLRVLREAEAVSCSAAAVRGPSTARIEDLDRS</sequence>
<evidence type="ECO:0000313" key="1">
    <source>
        <dbReference type="EMBL" id="SHN56784.1"/>
    </source>
</evidence>
<dbReference type="PANTHER" id="PTHR10443">
    <property type="entry name" value="MICROSOMAL DIPEPTIDASE"/>
    <property type="match status" value="1"/>
</dbReference>
<organism evidence="1 2">
    <name type="scientific">Geodermatophilus obscurus</name>
    <dbReference type="NCBI Taxonomy" id="1861"/>
    <lineage>
        <taxon>Bacteria</taxon>
        <taxon>Bacillati</taxon>
        <taxon>Actinomycetota</taxon>
        <taxon>Actinomycetes</taxon>
        <taxon>Geodermatophilales</taxon>
        <taxon>Geodermatophilaceae</taxon>
        <taxon>Geodermatophilus</taxon>
    </lineage>
</organism>
<dbReference type="InterPro" id="IPR008257">
    <property type="entry name" value="Pept_M19"/>
</dbReference>
<dbReference type="RefSeq" id="WP_072913389.1">
    <property type="nucleotide sequence ID" value="NZ_FRDM01000002.1"/>
</dbReference>
<dbReference type="InterPro" id="IPR032466">
    <property type="entry name" value="Metal_Hydrolase"/>
</dbReference>
<dbReference type="Proteomes" id="UP000184428">
    <property type="component" value="Unassembled WGS sequence"/>
</dbReference>
<dbReference type="Gene3D" id="3.20.20.140">
    <property type="entry name" value="Metal-dependent hydrolases"/>
    <property type="match status" value="1"/>
</dbReference>
<dbReference type="GO" id="GO:0006508">
    <property type="term" value="P:proteolysis"/>
    <property type="evidence" value="ECO:0007669"/>
    <property type="project" value="InterPro"/>
</dbReference>
<name>A0A1M7SEB1_9ACTN</name>
<dbReference type="SUPFAM" id="SSF51556">
    <property type="entry name" value="Metallo-dependent hydrolases"/>
    <property type="match status" value="1"/>
</dbReference>
<dbReference type="Pfam" id="PF01244">
    <property type="entry name" value="Peptidase_M19"/>
    <property type="match status" value="1"/>
</dbReference>
<dbReference type="EMBL" id="FRDM01000002">
    <property type="protein sequence ID" value="SHN56784.1"/>
    <property type="molecule type" value="Genomic_DNA"/>
</dbReference>
<dbReference type="AlphaFoldDB" id="A0A1M7SEB1"/>
<protein>
    <submittedName>
        <fullName evidence="1">Membrane dipeptidase</fullName>
    </submittedName>
</protein>
<evidence type="ECO:0000313" key="2">
    <source>
        <dbReference type="Proteomes" id="UP000184428"/>
    </source>
</evidence>
<dbReference type="OrthoDB" id="9804920at2"/>
<dbReference type="PANTHER" id="PTHR10443:SF12">
    <property type="entry name" value="DIPEPTIDASE"/>
    <property type="match status" value="1"/>
</dbReference>
<reference evidence="1 2" key="1">
    <citation type="submission" date="2016-12" db="EMBL/GenBank/DDBJ databases">
        <authorList>
            <person name="Song W.-J."/>
            <person name="Kurnit D.M."/>
        </authorList>
    </citation>
    <scope>NUCLEOTIDE SEQUENCE [LARGE SCALE GENOMIC DNA]</scope>
    <source>
        <strain evidence="1 2">DSM 43162</strain>
    </source>
</reference>
<proteinExistence type="predicted"/>
<accession>A0A1M7SEB1</accession>
<dbReference type="GO" id="GO:0070573">
    <property type="term" value="F:metallodipeptidase activity"/>
    <property type="evidence" value="ECO:0007669"/>
    <property type="project" value="InterPro"/>
</dbReference>
<gene>
    <name evidence="1" type="ORF">SAMN05660350_00721</name>
</gene>
<dbReference type="CDD" id="cd01301">
    <property type="entry name" value="rDP_like"/>
    <property type="match status" value="1"/>
</dbReference>